<feature type="compositionally biased region" description="Basic residues" evidence="1">
    <location>
        <begin position="348"/>
        <end position="358"/>
    </location>
</feature>
<feature type="compositionally biased region" description="Basic and acidic residues" evidence="1">
    <location>
        <begin position="463"/>
        <end position="476"/>
    </location>
</feature>
<evidence type="ECO:0000256" key="1">
    <source>
        <dbReference type="SAM" id="MobiDB-lite"/>
    </source>
</evidence>
<feature type="region of interest" description="Disordered" evidence="1">
    <location>
        <begin position="107"/>
        <end position="502"/>
    </location>
</feature>
<feature type="compositionally biased region" description="Polar residues" evidence="1">
    <location>
        <begin position="71"/>
        <end position="80"/>
    </location>
</feature>
<dbReference type="AlphaFoldDB" id="A0AAD2PWL3"/>
<organism evidence="2 3">
    <name type="scientific">Cylindrotheca closterium</name>
    <dbReference type="NCBI Taxonomy" id="2856"/>
    <lineage>
        <taxon>Eukaryota</taxon>
        <taxon>Sar</taxon>
        <taxon>Stramenopiles</taxon>
        <taxon>Ochrophyta</taxon>
        <taxon>Bacillariophyta</taxon>
        <taxon>Bacillariophyceae</taxon>
        <taxon>Bacillariophycidae</taxon>
        <taxon>Bacillariales</taxon>
        <taxon>Bacillariaceae</taxon>
        <taxon>Cylindrotheca</taxon>
    </lineage>
</organism>
<sequence length="702" mass="74693">MSSASKATQQLASETTTKKKFGKNLNKLTKPPEPSTSSAPKQNSASRNGLLLLSTKRASSNTGAAASSGGILSNKSTQPNAKPLPVLGLQYESNTSTHDALLGAVVGASRAETEQPDAWGVADKKDASEEGIETAGGETTKTSGVNVEPAETITRNAGEDSSPTKESKDNDDADGPNWDEYGGRNLSPEKKAQGTLANTDDDYQVSYMTTRAKERSEQRRSEEEARMNLQKERADQRLKELEEKMGNGDTDDEPPRQRTLYDPNRPYNSGGKNGRDNGSSDVDFVRRGRAMSAASDDSRDMKVNQQPVIKLSSYDDRDRGSSSGPRMLFDPKSGSMVAVSSREDSNKGRGRKERKKGRNGRDKDSKAEGRAESDVSKAARKGKSRKDDSTNQQTSSSDSKRGRNTCGKRLPRTCGVLYRKDSKGHYVCSDGADGDLGYGAHSVPGGKSRNPDSYARVMKEKKRATGERKNVDKQDDSQLDDPASPEANPAPEITLQTGLTTGETESLHGWVLPNEKISLVTGHEESPVLQATAKAWAPSEAALSAAAKAAAERTVTVGTSVQSTEEVVDDEDDDDVPLGLGFDPTLHMDSMMQSPAAEPAADLDPVDFTALSLEPAMQTTAQNTHSIFAFESGSTWGTGNTGGAHSDWGMPSSGGNIFANTDSGGGPGVPTSFLSLATSNTWGNALSGPRLNEHAGQTTTGD</sequence>
<reference evidence="2" key="1">
    <citation type="submission" date="2023-08" db="EMBL/GenBank/DDBJ databases">
        <authorList>
            <person name="Audoor S."/>
            <person name="Bilcke G."/>
        </authorList>
    </citation>
    <scope>NUCLEOTIDE SEQUENCE</scope>
</reference>
<keyword evidence="3" id="KW-1185">Reference proteome</keyword>
<proteinExistence type="predicted"/>
<evidence type="ECO:0000313" key="3">
    <source>
        <dbReference type="Proteomes" id="UP001295423"/>
    </source>
</evidence>
<protein>
    <submittedName>
        <fullName evidence="2">Uncharacterized protein</fullName>
    </submittedName>
</protein>
<gene>
    <name evidence="2" type="ORF">CYCCA115_LOCUS19040</name>
</gene>
<feature type="compositionally biased region" description="Polar residues" evidence="1">
    <location>
        <begin position="35"/>
        <end position="47"/>
    </location>
</feature>
<dbReference type="EMBL" id="CAKOGP040002080">
    <property type="protein sequence ID" value="CAJ1961101.1"/>
    <property type="molecule type" value="Genomic_DNA"/>
</dbReference>
<feature type="region of interest" description="Disordered" evidence="1">
    <location>
        <begin position="1"/>
        <end position="89"/>
    </location>
</feature>
<accession>A0AAD2PWL3</accession>
<feature type="compositionally biased region" description="Low complexity" evidence="1">
    <location>
        <begin position="133"/>
        <end position="142"/>
    </location>
</feature>
<feature type="compositionally biased region" description="Low complexity" evidence="1">
    <location>
        <begin position="492"/>
        <end position="502"/>
    </location>
</feature>
<feature type="region of interest" description="Disordered" evidence="1">
    <location>
        <begin position="683"/>
        <end position="702"/>
    </location>
</feature>
<feature type="compositionally biased region" description="Basic and acidic residues" evidence="1">
    <location>
        <begin position="359"/>
        <end position="377"/>
    </location>
</feature>
<feature type="compositionally biased region" description="Low complexity" evidence="1">
    <location>
        <begin position="58"/>
        <end position="70"/>
    </location>
</feature>
<dbReference type="Proteomes" id="UP001295423">
    <property type="component" value="Unassembled WGS sequence"/>
</dbReference>
<comment type="caution">
    <text evidence="2">The sequence shown here is derived from an EMBL/GenBank/DDBJ whole genome shotgun (WGS) entry which is preliminary data.</text>
</comment>
<name>A0AAD2PWL3_9STRA</name>
<feature type="compositionally biased region" description="Basic and acidic residues" evidence="1">
    <location>
        <begin position="211"/>
        <end position="246"/>
    </location>
</feature>
<evidence type="ECO:0000313" key="2">
    <source>
        <dbReference type="EMBL" id="CAJ1961101.1"/>
    </source>
</evidence>
<feature type="compositionally biased region" description="Polar residues" evidence="1">
    <location>
        <begin position="1"/>
        <end position="15"/>
    </location>
</feature>